<evidence type="ECO:0000259" key="8">
    <source>
        <dbReference type="Pfam" id="PF13359"/>
    </source>
</evidence>
<name>A0ABD3GUC2_9MARC</name>
<evidence type="ECO:0000256" key="3">
    <source>
        <dbReference type="ARBA" id="ARBA00006958"/>
    </source>
</evidence>
<dbReference type="PANTHER" id="PTHR22930:SF85">
    <property type="entry name" value="GH03217P-RELATED"/>
    <property type="match status" value="1"/>
</dbReference>
<evidence type="ECO:0000256" key="6">
    <source>
        <dbReference type="ARBA" id="ARBA00022801"/>
    </source>
</evidence>
<proteinExistence type="inferred from homology"/>
<keyword evidence="6" id="KW-0378">Hydrolase</keyword>
<dbReference type="Proteomes" id="UP001633002">
    <property type="component" value="Unassembled WGS sequence"/>
</dbReference>
<accession>A0ABD3GUC2</accession>
<evidence type="ECO:0000256" key="7">
    <source>
        <dbReference type="ARBA" id="ARBA00023242"/>
    </source>
</evidence>
<evidence type="ECO:0000256" key="2">
    <source>
        <dbReference type="ARBA" id="ARBA00004123"/>
    </source>
</evidence>
<dbReference type="GO" id="GO:0004518">
    <property type="term" value="F:nuclease activity"/>
    <property type="evidence" value="ECO:0007669"/>
    <property type="project" value="UniProtKB-KW"/>
</dbReference>
<keyword evidence="7" id="KW-0539">Nucleus</keyword>
<keyword evidence="10" id="KW-1185">Reference proteome</keyword>
<feature type="domain" description="DDE Tnp4" evidence="8">
    <location>
        <begin position="110"/>
        <end position="273"/>
    </location>
</feature>
<comment type="subcellular location">
    <subcellularLocation>
        <location evidence="2">Nucleus</location>
    </subcellularLocation>
</comment>
<dbReference type="InterPro" id="IPR027806">
    <property type="entry name" value="HARBI1_dom"/>
</dbReference>
<evidence type="ECO:0000256" key="5">
    <source>
        <dbReference type="ARBA" id="ARBA00022723"/>
    </source>
</evidence>
<comment type="caution">
    <text evidence="9">The sequence shown here is derived from an EMBL/GenBank/DDBJ whole genome shotgun (WGS) entry which is preliminary data.</text>
</comment>
<dbReference type="PANTHER" id="PTHR22930">
    <property type="match status" value="1"/>
</dbReference>
<keyword evidence="5" id="KW-0479">Metal-binding</keyword>
<evidence type="ECO:0000313" key="9">
    <source>
        <dbReference type="EMBL" id="KAL3682553.1"/>
    </source>
</evidence>
<dbReference type="GO" id="GO:0016787">
    <property type="term" value="F:hydrolase activity"/>
    <property type="evidence" value="ECO:0007669"/>
    <property type="project" value="UniProtKB-KW"/>
</dbReference>
<gene>
    <name evidence="9" type="ORF">R1sor_000575</name>
</gene>
<dbReference type="EMBL" id="JBJQOH010000006">
    <property type="protein sequence ID" value="KAL3682553.1"/>
    <property type="molecule type" value="Genomic_DNA"/>
</dbReference>
<keyword evidence="4" id="KW-0540">Nuclease</keyword>
<sequence>MDRHSFFQLLSLIENHSVFQNESTCSQAPVIVQLAATLDRFGHEGNGACVGRSLFHWGIGVGTLVKYTYRVITALEDALSQEVVWPNREERRRISSAFSLKGFPGCVELIDGTLLKLSQRPKKDGETYFDSKRNYSLNAEIVCDDKRRIIYFFSGMPGSCADSTCLRRPSLYEKLKTDIHISSQFFDSGQYLLADSGYVPLPHLVCAYRNAAGCPEKEVFNTCLAKVRVINEHVIGVLKSQWFSLREIRIQLKNQRQNKYAMRWISCCIRLHNFLNGRDDWTEQDGPIVIETDDLSEPDEVLDDRRARERGINLRNQVQSTCFHLNNDNTVSG</sequence>
<comment type="similarity">
    <text evidence="3">Belongs to the HARBI1 family.</text>
</comment>
<dbReference type="Pfam" id="PF13359">
    <property type="entry name" value="DDE_Tnp_4"/>
    <property type="match status" value="1"/>
</dbReference>
<evidence type="ECO:0000256" key="1">
    <source>
        <dbReference type="ARBA" id="ARBA00001968"/>
    </source>
</evidence>
<dbReference type="GO" id="GO:0046872">
    <property type="term" value="F:metal ion binding"/>
    <property type="evidence" value="ECO:0007669"/>
    <property type="project" value="UniProtKB-KW"/>
</dbReference>
<organism evidence="9 10">
    <name type="scientific">Riccia sorocarpa</name>
    <dbReference type="NCBI Taxonomy" id="122646"/>
    <lineage>
        <taxon>Eukaryota</taxon>
        <taxon>Viridiplantae</taxon>
        <taxon>Streptophyta</taxon>
        <taxon>Embryophyta</taxon>
        <taxon>Marchantiophyta</taxon>
        <taxon>Marchantiopsida</taxon>
        <taxon>Marchantiidae</taxon>
        <taxon>Marchantiales</taxon>
        <taxon>Ricciaceae</taxon>
        <taxon>Riccia</taxon>
    </lineage>
</organism>
<evidence type="ECO:0000256" key="4">
    <source>
        <dbReference type="ARBA" id="ARBA00022722"/>
    </source>
</evidence>
<evidence type="ECO:0000313" key="10">
    <source>
        <dbReference type="Proteomes" id="UP001633002"/>
    </source>
</evidence>
<dbReference type="InterPro" id="IPR045249">
    <property type="entry name" value="HARBI1-like"/>
</dbReference>
<reference evidence="9 10" key="1">
    <citation type="submission" date="2024-09" db="EMBL/GenBank/DDBJ databases">
        <title>Chromosome-scale assembly of Riccia sorocarpa.</title>
        <authorList>
            <person name="Paukszto L."/>
        </authorList>
    </citation>
    <scope>NUCLEOTIDE SEQUENCE [LARGE SCALE GENOMIC DNA]</scope>
    <source>
        <strain evidence="9">LP-2024</strain>
        <tissue evidence="9">Aerial parts of the thallus</tissue>
    </source>
</reference>
<dbReference type="AlphaFoldDB" id="A0ABD3GUC2"/>
<comment type="cofactor">
    <cofactor evidence="1">
        <name>a divalent metal cation</name>
        <dbReference type="ChEBI" id="CHEBI:60240"/>
    </cofactor>
</comment>
<dbReference type="GO" id="GO:0005634">
    <property type="term" value="C:nucleus"/>
    <property type="evidence" value="ECO:0007669"/>
    <property type="project" value="UniProtKB-SubCell"/>
</dbReference>
<protein>
    <recommendedName>
        <fullName evidence="8">DDE Tnp4 domain-containing protein</fullName>
    </recommendedName>
</protein>